<sequence length="138" mass="14640">LSPLSTDADIAQYNSFSAALLSSSRWAATVRSSSLLPLPPPTASLRIQTPLHTFVNTSSLTPGQACGMGMEICTNLRMLTPEQAVQLNAGLTAYNHTFTPVASTTTRSSPPAPTRIASPSSPPFVKQALLRQVSSTRR</sequence>
<evidence type="ECO:0000313" key="2">
    <source>
        <dbReference type="EMBL" id="KAE8235454.1"/>
    </source>
</evidence>
<proteinExistence type="predicted"/>
<dbReference type="AlphaFoldDB" id="A0A8T8S9F0"/>
<reference evidence="2" key="1">
    <citation type="submission" date="2016-04" db="EMBL/GenBank/DDBJ databases">
        <authorList>
            <person name="Nguyen H.D."/>
            <person name="Samba Siva P."/>
            <person name="Cullis J."/>
            <person name="Levesque C.A."/>
            <person name="Hambleton S."/>
        </authorList>
    </citation>
    <scope>NUCLEOTIDE SEQUENCE</scope>
    <source>
        <strain evidence="2">DAOMC 236416</strain>
    </source>
</reference>
<feature type="region of interest" description="Disordered" evidence="1">
    <location>
        <begin position="101"/>
        <end position="123"/>
    </location>
</feature>
<feature type="non-terminal residue" evidence="2">
    <location>
        <position position="138"/>
    </location>
</feature>
<keyword evidence="3" id="KW-1185">Reference proteome</keyword>
<dbReference type="Proteomes" id="UP000077521">
    <property type="component" value="Unassembled WGS sequence"/>
</dbReference>
<name>A0A8T8S9F0_9BASI</name>
<comment type="caution">
    <text evidence="2">The sequence shown here is derived from an EMBL/GenBank/DDBJ whole genome shotgun (WGS) entry which is preliminary data.</text>
</comment>
<organism evidence="2 3">
    <name type="scientific">Tilletia indica</name>
    <dbReference type="NCBI Taxonomy" id="43049"/>
    <lineage>
        <taxon>Eukaryota</taxon>
        <taxon>Fungi</taxon>
        <taxon>Dikarya</taxon>
        <taxon>Basidiomycota</taxon>
        <taxon>Ustilaginomycotina</taxon>
        <taxon>Exobasidiomycetes</taxon>
        <taxon>Tilletiales</taxon>
        <taxon>Tilletiaceae</taxon>
        <taxon>Tilletia</taxon>
    </lineage>
</organism>
<protein>
    <submittedName>
        <fullName evidence="2">Uncharacterized protein</fullName>
    </submittedName>
</protein>
<dbReference type="EMBL" id="LWDF02002756">
    <property type="protein sequence ID" value="KAE8235454.1"/>
    <property type="molecule type" value="Genomic_DNA"/>
</dbReference>
<evidence type="ECO:0000256" key="1">
    <source>
        <dbReference type="SAM" id="MobiDB-lite"/>
    </source>
</evidence>
<accession>A0A8T8S9F0</accession>
<reference evidence="2" key="2">
    <citation type="journal article" date="2019" name="IMA Fungus">
        <title>Genome sequencing and comparison of five Tilletia species to identify candidate genes for the detection of regulated species infecting wheat.</title>
        <authorList>
            <person name="Nguyen H.D.T."/>
            <person name="Sultana T."/>
            <person name="Kesanakurti P."/>
            <person name="Hambleton S."/>
        </authorList>
    </citation>
    <scope>NUCLEOTIDE SEQUENCE</scope>
    <source>
        <strain evidence="2">DAOMC 236416</strain>
    </source>
</reference>
<gene>
    <name evidence="2" type="ORF">A4X13_0g9488</name>
</gene>
<evidence type="ECO:0000313" key="3">
    <source>
        <dbReference type="Proteomes" id="UP000077521"/>
    </source>
</evidence>